<accession>A0A8T1AB43</accession>
<comment type="caution">
    <text evidence="2">The sequence shown here is derived from an EMBL/GenBank/DDBJ whole genome shotgun (WGS) entry which is preliminary data.</text>
</comment>
<dbReference type="Proteomes" id="UP000774804">
    <property type="component" value="Unassembled WGS sequence"/>
</dbReference>
<dbReference type="GO" id="GO:0006313">
    <property type="term" value="P:DNA transposition"/>
    <property type="evidence" value="ECO:0007669"/>
    <property type="project" value="InterPro"/>
</dbReference>
<sequence length="119" mass="13413">MLSIVIQLQEQLELLEEEIELAANALPEVDILKTMPGVGDKLAAAILSEVGDVKQFHSPKQLVAYAGLDPGVFSSVWTAGEQRRSKRVLLKEAWRSWIYFRSIDCFFRKSSRLPLGPNR</sequence>
<dbReference type="PANTHER" id="PTHR33055:SF15">
    <property type="entry name" value="TRANSPOSASE-RELATED"/>
    <property type="match status" value="1"/>
</dbReference>
<evidence type="ECO:0000313" key="2">
    <source>
        <dbReference type="EMBL" id="KAG2873799.1"/>
    </source>
</evidence>
<name>A0A8T1AB43_9STRA</name>
<dbReference type="InterPro" id="IPR003346">
    <property type="entry name" value="Transposase_20"/>
</dbReference>
<organism evidence="2 3">
    <name type="scientific">Phytophthora cactorum</name>
    <dbReference type="NCBI Taxonomy" id="29920"/>
    <lineage>
        <taxon>Eukaryota</taxon>
        <taxon>Sar</taxon>
        <taxon>Stramenopiles</taxon>
        <taxon>Oomycota</taxon>
        <taxon>Peronosporomycetes</taxon>
        <taxon>Peronosporales</taxon>
        <taxon>Peronosporaceae</taxon>
        <taxon>Phytophthora</taxon>
    </lineage>
</organism>
<proteinExistence type="predicted"/>
<dbReference type="InterPro" id="IPR047650">
    <property type="entry name" value="Transpos_IS110"/>
</dbReference>
<gene>
    <name evidence="2" type="ORF">PC115_g24281</name>
</gene>
<protein>
    <recommendedName>
        <fullName evidence="1">Transposase IS116/IS110/IS902 C-terminal domain-containing protein</fullName>
    </recommendedName>
</protein>
<reference evidence="2" key="1">
    <citation type="submission" date="2018-10" db="EMBL/GenBank/DDBJ databases">
        <title>Effector identification in a new, highly contiguous assembly of the strawberry crown rot pathogen Phytophthora cactorum.</title>
        <authorList>
            <person name="Armitage A.D."/>
            <person name="Nellist C.F."/>
            <person name="Bates H."/>
            <person name="Vickerstaff R.J."/>
            <person name="Harrison R.J."/>
        </authorList>
    </citation>
    <scope>NUCLEOTIDE SEQUENCE</scope>
    <source>
        <strain evidence="2">4032</strain>
    </source>
</reference>
<feature type="domain" description="Transposase IS116/IS110/IS902 C-terminal" evidence="1">
    <location>
        <begin position="30"/>
        <end position="87"/>
    </location>
</feature>
<evidence type="ECO:0000259" key="1">
    <source>
        <dbReference type="Pfam" id="PF02371"/>
    </source>
</evidence>
<dbReference type="AlphaFoldDB" id="A0A8T1AB43"/>
<dbReference type="EMBL" id="RCMI01003034">
    <property type="protein sequence ID" value="KAG2873799.1"/>
    <property type="molecule type" value="Genomic_DNA"/>
</dbReference>
<dbReference type="GO" id="GO:0003677">
    <property type="term" value="F:DNA binding"/>
    <property type="evidence" value="ECO:0007669"/>
    <property type="project" value="InterPro"/>
</dbReference>
<evidence type="ECO:0000313" key="3">
    <source>
        <dbReference type="Proteomes" id="UP000774804"/>
    </source>
</evidence>
<dbReference type="GO" id="GO:0004803">
    <property type="term" value="F:transposase activity"/>
    <property type="evidence" value="ECO:0007669"/>
    <property type="project" value="InterPro"/>
</dbReference>
<dbReference type="PANTHER" id="PTHR33055">
    <property type="entry name" value="TRANSPOSASE FOR INSERTION SEQUENCE ELEMENT IS1111A"/>
    <property type="match status" value="1"/>
</dbReference>
<dbReference type="Pfam" id="PF02371">
    <property type="entry name" value="Transposase_20"/>
    <property type="match status" value="1"/>
</dbReference>